<feature type="compositionally biased region" description="Basic and acidic residues" evidence="1">
    <location>
        <begin position="1"/>
        <end position="13"/>
    </location>
</feature>
<feature type="region of interest" description="Disordered" evidence="1">
    <location>
        <begin position="102"/>
        <end position="137"/>
    </location>
</feature>
<keyword evidence="4" id="KW-1185">Reference proteome</keyword>
<reference evidence="3 4" key="1">
    <citation type="journal article" date="2015" name="Int. J. Syst. Evol. Microbiol.">
        <title>Carboxylicivirga linearis sp. nov., isolated from a sea cucumber culture pond.</title>
        <authorList>
            <person name="Wang F.Q."/>
            <person name="Zhou Y.X."/>
            <person name="Lin X.Z."/>
            <person name="Chen G.J."/>
            <person name="Du Z.J."/>
        </authorList>
    </citation>
    <scope>NUCLEOTIDE SEQUENCE [LARGE SCALE GENOMIC DNA]</scope>
    <source>
        <strain evidence="3 4">FB218</strain>
    </source>
</reference>
<evidence type="ECO:0000313" key="4">
    <source>
        <dbReference type="Proteomes" id="UP000708576"/>
    </source>
</evidence>
<organism evidence="3 4">
    <name type="scientific">Carboxylicivirga linearis</name>
    <dbReference type="NCBI Taxonomy" id="1628157"/>
    <lineage>
        <taxon>Bacteria</taxon>
        <taxon>Pseudomonadati</taxon>
        <taxon>Bacteroidota</taxon>
        <taxon>Bacteroidia</taxon>
        <taxon>Marinilabiliales</taxon>
        <taxon>Marinilabiliaceae</taxon>
        <taxon>Carboxylicivirga</taxon>
    </lineage>
</organism>
<proteinExistence type="predicted"/>
<dbReference type="PANTHER" id="PTHR47814">
    <property type="entry name" value="PEPTIDYL-TRNA HYDROLASE ARFB"/>
    <property type="match status" value="1"/>
</dbReference>
<dbReference type="EMBL" id="JAGUCO010000011">
    <property type="protein sequence ID" value="MBS2099453.1"/>
    <property type="molecule type" value="Genomic_DNA"/>
</dbReference>
<protein>
    <submittedName>
        <fullName evidence="3">Aminoacyl-tRNA hydrolase</fullName>
        <ecNumber evidence="3">3.1.1.29</ecNumber>
    </submittedName>
</protein>
<sequence length="137" mass="15735">MTEQQLKNRDFSSELKFSASRSGGPGGQNVNKVNSKVELRFHIESSQLLTDHEKSILIHKLANKLSQEGELILTAQTERSQLKNKLIVTERFYNILASALTPQKKRKPTRRTKSSIEKRLNSKRKQAEKKANRRFTS</sequence>
<feature type="domain" description="Prokaryotic-type class I peptide chain release factors" evidence="2">
    <location>
        <begin position="21"/>
        <end position="37"/>
    </location>
</feature>
<feature type="region of interest" description="Disordered" evidence="1">
    <location>
        <begin position="1"/>
        <end position="31"/>
    </location>
</feature>
<feature type="compositionally biased region" description="Basic residues" evidence="1">
    <location>
        <begin position="103"/>
        <end position="113"/>
    </location>
</feature>
<dbReference type="PROSITE" id="PS00745">
    <property type="entry name" value="RF_PROK_I"/>
    <property type="match status" value="1"/>
</dbReference>
<dbReference type="Gene3D" id="3.30.160.20">
    <property type="match status" value="1"/>
</dbReference>
<dbReference type="InterPro" id="IPR000352">
    <property type="entry name" value="Pep_chain_release_fac_I"/>
</dbReference>
<evidence type="ECO:0000313" key="3">
    <source>
        <dbReference type="EMBL" id="MBS2099453.1"/>
    </source>
</evidence>
<dbReference type="Pfam" id="PF00472">
    <property type="entry name" value="RF-1"/>
    <property type="match status" value="1"/>
</dbReference>
<accession>A0ABS5JX40</accession>
<feature type="compositionally biased region" description="Basic residues" evidence="1">
    <location>
        <begin position="121"/>
        <end position="137"/>
    </location>
</feature>
<dbReference type="GO" id="GO:0004045">
    <property type="term" value="F:peptidyl-tRNA hydrolase activity"/>
    <property type="evidence" value="ECO:0007669"/>
    <property type="project" value="UniProtKB-EC"/>
</dbReference>
<keyword evidence="3" id="KW-0378">Hydrolase</keyword>
<dbReference type="PANTHER" id="PTHR47814:SF1">
    <property type="entry name" value="PEPTIDYL-TRNA HYDROLASE ARFB"/>
    <property type="match status" value="1"/>
</dbReference>
<dbReference type="RefSeq" id="WP_212216695.1">
    <property type="nucleotide sequence ID" value="NZ_JAGUCO010000011.1"/>
</dbReference>
<comment type="caution">
    <text evidence="3">The sequence shown here is derived from an EMBL/GenBank/DDBJ whole genome shotgun (WGS) entry which is preliminary data.</text>
</comment>
<dbReference type="SUPFAM" id="SSF110916">
    <property type="entry name" value="Peptidyl-tRNA hydrolase domain-like"/>
    <property type="match status" value="1"/>
</dbReference>
<gene>
    <name evidence="3" type="primary">arfB</name>
    <name evidence="3" type="ORF">KEM10_14250</name>
</gene>
<evidence type="ECO:0000256" key="1">
    <source>
        <dbReference type="SAM" id="MobiDB-lite"/>
    </source>
</evidence>
<dbReference type="EC" id="3.1.1.29" evidence="3"/>
<dbReference type="Proteomes" id="UP000708576">
    <property type="component" value="Unassembled WGS sequence"/>
</dbReference>
<dbReference type="NCBIfam" id="NF006718">
    <property type="entry name" value="PRK09256.1"/>
    <property type="match status" value="1"/>
</dbReference>
<name>A0ABS5JX40_9BACT</name>
<evidence type="ECO:0000259" key="2">
    <source>
        <dbReference type="PROSITE" id="PS00745"/>
    </source>
</evidence>